<dbReference type="InterPro" id="IPR036687">
    <property type="entry name" value="DinI-like_sf"/>
</dbReference>
<dbReference type="PANTHER" id="PTHR36572:SF3">
    <property type="entry name" value="VIRULENCE PROTEIN MSGA"/>
    <property type="match status" value="1"/>
</dbReference>
<organism evidence="1 2">
    <name type="scientific">Enterobacter cloacae</name>
    <dbReference type="NCBI Taxonomy" id="550"/>
    <lineage>
        <taxon>Bacteria</taxon>
        <taxon>Pseudomonadati</taxon>
        <taxon>Pseudomonadota</taxon>
        <taxon>Gammaproteobacteria</taxon>
        <taxon>Enterobacterales</taxon>
        <taxon>Enterobacteriaceae</taxon>
        <taxon>Enterobacter</taxon>
        <taxon>Enterobacter cloacae complex</taxon>
    </lineage>
</organism>
<evidence type="ECO:0000313" key="1">
    <source>
        <dbReference type="EMBL" id="MDH0198573.1"/>
    </source>
</evidence>
<dbReference type="SUPFAM" id="SSF54857">
    <property type="entry name" value="DNA damage-inducible protein DinI"/>
    <property type="match status" value="1"/>
</dbReference>
<reference evidence="1" key="1">
    <citation type="submission" date="2022-09" db="EMBL/GenBank/DDBJ databases">
        <title>Intensive care unit water sources are persistently colonized with multi-drug resistant bacteria and are the site of extensive horizontal gene transfer of antibiotic resistance genes.</title>
        <authorList>
            <person name="Diorio-Toth L."/>
        </authorList>
    </citation>
    <scope>NUCLEOTIDE SEQUENCE</scope>
    <source>
        <strain evidence="1">GD04139</strain>
    </source>
</reference>
<dbReference type="Proteomes" id="UP001158360">
    <property type="component" value="Unassembled WGS sequence"/>
</dbReference>
<dbReference type="Pfam" id="PF06183">
    <property type="entry name" value="DinI"/>
    <property type="match status" value="1"/>
</dbReference>
<name>A0AAW6SB33_ENTCL</name>
<dbReference type="EMBL" id="JAODZM010000056">
    <property type="protein sequence ID" value="MDH0198573.1"/>
    <property type="molecule type" value="Genomic_DNA"/>
</dbReference>
<gene>
    <name evidence="1" type="ORF">N7383_23415</name>
</gene>
<protein>
    <submittedName>
        <fullName evidence="1">DinI family protein</fullName>
    </submittedName>
</protein>
<sequence>MFVELVYDKRNVEGLQGAREIILAELTKRVHQIFPGAEVKVKPMQANGL</sequence>
<evidence type="ECO:0000313" key="2">
    <source>
        <dbReference type="Proteomes" id="UP001158360"/>
    </source>
</evidence>
<dbReference type="PANTHER" id="PTHR36572">
    <property type="entry name" value="DNA DAMAGE-INDUCIBLE PROTEIN I-RELATED"/>
    <property type="match status" value="1"/>
</dbReference>
<accession>A0AAW6SB33</accession>
<proteinExistence type="predicted"/>
<dbReference type="AlphaFoldDB" id="A0AAW6SB33"/>
<comment type="caution">
    <text evidence="1">The sequence shown here is derived from an EMBL/GenBank/DDBJ whole genome shotgun (WGS) entry which is preliminary data.</text>
</comment>
<dbReference type="Gene3D" id="3.30.910.10">
    <property type="entry name" value="DinI-like"/>
    <property type="match status" value="1"/>
</dbReference>
<dbReference type="InterPro" id="IPR010391">
    <property type="entry name" value="DNA_damage-inducible_DinI-like"/>
</dbReference>
<feature type="non-terminal residue" evidence="1">
    <location>
        <position position="49"/>
    </location>
</feature>
<dbReference type="RefSeq" id="WP_280021430.1">
    <property type="nucleotide sequence ID" value="NZ_JAODZM010000056.1"/>
</dbReference>